<sequence length="182" mass="20570">MEKTQKKNKPMFIIGIIMVVLGAGVLLFYGYRKISREIYLRRLLDENINFEIPCLDIRVPVLEGTDSKQLQVSAGHFEGTGALGKGNYCICGHNSTVYAEIFNDLDKIKAGDEMYLVDIDDKHTKYAYIVTEYRTVEPSETWVLNDFGDNRLTVISCTDDGKQRQVVVGTLKADMDKKTSTN</sequence>
<proteinExistence type="predicted"/>
<protein>
    <submittedName>
        <fullName evidence="4">Sortase family protein</fullName>
    </submittedName>
</protein>
<reference evidence="4 5" key="1">
    <citation type="submission" date="2016-11" db="EMBL/GenBank/DDBJ databases">
        <authorList>
            <person name="Jaros S."/>
            <person name="Januszkiewicz K."/>
            <person name="Wedrychowicz H."/>
        </authorList>
    </citation>
    <scope>NUCLEOTIDE SEQUENCE [LARGE SCALE GENOMIC DNA]</scope>
    <source>
        <strain evidence="4 5">YL228</strain>
    </source>
</reference>
<gene>
    <name evidence="4" type="ORF">SAMN02910280_2671</name>
</gene>
<dbReference type="InterPro" id="IPR042000">
    <property type="entry name" value="Sortase_D_2"/>
</dbReference>
<feature type="active site" description="Proton donor/acceptor" evidence="2">
    <location>
        <position position="93"/>
    </location>
</feature>
<evidence type="ECO:0000256" key="2">
    <source>
        <dbReference type="PIRSR" id="PIRSR605754-1"/>
    </source>
</evidence>
<dbReference type="InterPro" id="IPR023365">
    <property type="entry name" value="Sortase_dom-sf"/>
</dbReference>
<dbReference type="Gene3D" id="2.40.260.10">
    <property type="entry name" value="Sortase"/>
    <property type="match status" value="1"/>
</dbReference>
<evidence type="ECO:0000313" key="4">
    <source>
        <dbReference type="EMBL" id="SFW45549.1"/>
    </source>
</evidence>
<dbReference type="InterPro" id="IPR005754">
    <property type="entry name" value="Sortase"/>
</dbReference>
<keyword evidence="3" id="KW-0472">Membrane</keyword>
<dbReference type="EMBL" id="FPIP01000008">
    <property type="protein sequence ID" value="SFW45549.1"/>
    <property type="molecule type" value="Genomic_DNA"/>
</dbReference>
<keyword evidence="3" id="KW-1133">Transmembrane helix</keyword>
<keyword evidence="1" id="KW-0378">Hydrolase</keyword>
<keyword evidence="3" id="KW-0812">Transmembrane</keyword>
<dbReference type="Proteomes" id="UP000183461">
    <property type="component" value="Unassembled WGS sequence"/>
</dbReference>
<name>A0A1K1PDL9_RUMFL</name>
<dbReference type="RefSeq" id="WP_072300874.1">
    <property type="nucleotide sequence ID" value="NZ_FPIP01000008.1"/>
</dbReference>
<dbReference type="NCBIfam" id="TIGR01076">
    <property type="entry name" value="sortase_fam"/>
    <property type="match status" value="1"/>
</dbReference>
<dbReference type="AlphaFoldDB" id="A0A1K1PDL9"/>
<organism evidence="4 5">
    <name type="scientific">Ruminococcus flavefaciens</name>
    <dbReference type="NCBI Taxonomy" id="1265"/>
    <lineage>
        <taxon>Bacteria</taxon>
        <taxon>Bacillati</taxon>
        <taxon>Bacillota</taxon>
        <taxon>Clostridia</taxon>
        <taxon>Eubacteriales</taxon>
        <taxon>Oscillospiraceae</taxon>
        <taxon>Ruminococcus</taxon>
    </lineage>
</organism>
<dbReference type="CDD" id="cd06166">
    <property type="entry name" value="Sortase_D_2"/>
    <property type="match status" value="1"/>
</dbReference>
<feature type="transmembrane region" description="Helical" evidence="3">
    <location>
        <begin position="12"/>
        <end position="31"/>
    </location>
</feature>
<evidence type="ECO:0000256" key="1">
    <source>
        <dbReference type="ARBA" id="ARBA00022801"/>
    </source>
</evidence>
<evidence type="ECO:0000256" key="3">
    <source>
        <dbReference type="SAM" id="Phobius"/>
    </source>
</evidence>
<evidence type="ECO:0000313" key="5">
    <source>
        <dbReference type="Proteomes" id="UP000183461"/>
    </source>
</evidence>
<accession>A0A1K1PDL9</accession>
<feature type="active site" description="Acyl-thioester intermediate" evidence="2">
    <location>
        <position position="157"/>
    </location>
</feature>
<dbReference type="GO" id="GO:0016787">
    <property type="term" value="F:hydrolase activity"/>
    <property type="evidence" value="ECO:0007669"/>
    <property type="project" value="UniProtKB-KW"/>
</dbReference>
<dbReference type="SUPFAM" id="SSF63817">
    <property type="entry name" value="Sortase"/>
    <property type="match status" value="1"/>
</dbReference>
<dbReference type="Pfam" id="PF04203">
    <property type="entry name" value="Sortase"/>
    <property type="match status" value="1"/>
</dbReference>